<organism evidence="1">
    <name type="scientific">marine sediment metagenome</name>
    <dbReference type="NCBI Taxonomy" id="412755"/>
    <lineage>
        <taxon>unclassified sequences</taxon>
        <taxon>metagenomes</taxon>
        <taxon>ecological metagenomes</taxon>
    </lineage>
</organism>
<proteinExistence type="predicted"/>
<evidence type="ECO:0000313" key="1">
    <source>
        <dbReference type="EMBL" id="KKN14345.1"/>
    </source>
</evidence>
<comment type="caution">
    <text evidence="1">The sequence shown here is derived from an EMBL/GenBank/DDBJ whole genome shotgun (WGS) entry which is preliminary data.</text>
</comment>
<protein>
    <submittedName>
        <fullName evidence="1">Uncharacterized protein</fullName>
    </submittedName>
</protein>
<dbReference type="EMBL" id="LAZR01003826">
    <property type="protein sequence ID" value="KKN14345.1"/>
    <property type="molecule type" value="Genomic_DNA"/>
</dbReference>
<gene>
    <name evidence="1" type="ORF">LCGC14_0997040</name>
</gene>
<dbReference type="AlphaFoldDB" id="A0A0F9N446"/>
<reference evidence="1" key="1">
    <citation type="journal article" date="2015" name="Nature">
        <title>Complex archaea that bridge the gap between prokaryotes and eukaryotes.</title>
        <authorList>
            <person name="Spang A."/>
            <person name="Saw J.H."/>
            <person name="Jorgensen S.L."/>
            <person name="Zaremba-Niedzwiedzka K."/>
            <person name="Martijn J."/>
            <person name="Lind A.E."/>
            <person name="van Eijk R."/>
            <person name="Schleper C."/>
            <person name="Guy L."/>
            <person name="Ettema T.J."/>
        </authorList>
    </citation>
    <scope>NUCLEOTIDE SEQUENCE</scope>
</reference>
<name>A0A0F9N446_9ZZZZ</name>
<accession>A0A0F9N446</accession>
<sequence>MAKIKSLDKIAKKWDDRVGVSSADYLDGVKAPTKDWAEGALAAKDNYNAAIQLSIKQGRREKGIAEAGTAKWQKKTVEKSGRWASGVSGAVDDMKKGFQPYHDTISALDYGPRFPAGDPRNIERVKIGNVALHKKKVEIKSL</sequence>